<dbReference type="OrthoDB" id="9792313at2"/>
<proteinExistence type="inferred from homology"/>
<dbReference type="InterPro" id="IPR042177">
    <property type="entry name" value="Cell/Rod_1"/>
</dbReference>
<dbReference type="Pfam" id="PF04085">
    <property type="entry name" value="MreC"/>
    <property type="match status" value="1"/>
</dbReference>
<evidence type="ECO:0000256" key="4">
    <source>
        <dbReference type="ARBA" id="ARBA00032089"/>
    </source>
</evidence>
<dbReference type="Gene3D" id="1.20.5.490">
    <property type="entry name" value="Single helix bin"/>
    <property type="match status" value="1"/>
</dbReference>
<dbReference type="InterPro" id="IPR007221">
    <property type="entry name" value="MreC"/>
</dbReference>
<keyword evidence="6" id="KW-0175">Coiled coil</keyword>
<evidence type="ECO:0000256" key="5">
    <source>
        <dbReference type="PIRNR" id="PIRNR038471"/>
    </source>
</evidence>
<dbReference type="RefSeq" id="WP_126811455.1">
    <property type="nucleotide sequence ID" value="NZ_NGKC01000001.1"/>
</dbReference>
<reference evidence="8 9" key="1">
    <citation type="submission" date="2017-05" db="EMBL/GenBank/DDBJ databases">
        <title>Vagococcus spp. assemblies.</title>
        <authorList>
            <person name="Gulvik C.A."/>
        </authorList>
    </citation>
    <scope>NUCLEOTIDE SEQUENCE [LARGE SCALE GENOMIC DNA]</scope>
    <source>
        <strain evidence="8 9">LMG 24798</strain>
    </source>
</reference>
<keyword evidence="9" id="KW-1185">Reference proteome</keyword>
<dbReference type="PANTHER" id="PTHR34138">
    <property type="entry name" value="CELL SHAPE-DETERMINING PROTEIN MREC"/>
    <property type="match status" value="1"/>
</dbReference>
<comment type="similarity">
    <text evidence="1 5">Belongs to the MreC family.</text>
</comment>
<name>A0A430B2L2_9ENTE</name>
<dbReference type="InterPro" id="IPR055342">
    <property type="entry name" value="MreC_beta-barrel_core"/>
</dbReference>
<dbReference type="NCBIfam" id="TIGR00219">
    <property type="entry name" value="mreC"/>
    <property type="match status" value="1"/>
</dbReference>
<protein>
    <recommendedName>
        <fullName evidence="2 5">Cell shape-determining protein MreC</fullName>
    </recommendedName>
    <alternativeName>
        <fullName evidence="4 5">Cell shape protein MreC</fullName>
    </alternativeName>
</protein>
<dbReference type="Gene3D" id="2.40.10.350">
    <property type="entry name" value="Rod shape-determining protein MreC, domain 2"/>
    <property type="match status" value="1"/>
</dbReference>
<dbReference type="AlphaFoldDB" id="A0A430B2L2"/>
<feature type="coiled-coil region" evidence="6">
    <location>
        <begin position="89"/>
        <end position="116"/>
    </location>
</feature>
<evidence type="ECO:0000256" key="6">
    <source>
        <dbReference type="SAM" id="Coils"/>
    </source>
</evidence>
<dbReference type="Proteomes" id="UP000286773">
    <property type="component" value="Unassembled WGS sequence"/>
</dbReference>
<dbReference type="PANTHER" id="PTHR34138:SF1">
    <property type="entry name" value="CELL SHAPE-DETERMINING PROTEIN MREC"/>
    <property type="match status" value="1"/>
</dbReference>
<evidence type="ECO:0000313" key="8">
    <source>
        <dbReference type="EMBL" id="RSU14575.1"/>
    </source>
</evidence>
<accession>A0A430B2L2</accession>
<comment type="function">
    <text evidence="5">Involved in formation and maintenance of cell shape.</text>
</comment>
<dbReference type="GO" id="GO:0008360">
    <property type="term" value="P:regulation of cell shape"/>
    <property type="evidence" value="ECO:0007669"/>
    <property type="project" value="UniProtKB-KW"/>
</dbReference>
<dbReference type="PIRSF" id="PIRSF038471">
    <property type="entry name" value="MreC"/>
    <property type="match status" value="1"/>
</dbReference>
<feature type="domain" description="Rod shape-determining protein MreC beta-barrel core" evidence="7">
    <location>
        <begin position="126"/>
        <end position="280"/>
    </location>
</feature>
<dbReference type="EMBL" id="NGKC01000001">
    <property type="protein sequence ID" value="RSU14575.1"/>
    <property type="molecule type" value="Genomic_DNA"/>
</dbReference>
<evidence type="ECO:0000256" key="3">
    <source>
        <dbReference type="ARBA" id="ARBA00022960"/>
    </source>
</evidence>
<dbReference type="Gene3D" id="2.40.10.340">
    <property type="entry name" value="Rod shape-determining protein MreC, domain 1"/>
    <property type="match status" value="1"/>
</dbReference>
<dbReference type="InterPro" id="IPR042175">
    <property type="entry name" value="Cell/Rod_MreC_2"/>
</dbReference>
<keyword evidence="3 5" id="KW-0133">Cell shape</keyword>
<gene>
    <name evidence="8" type="ORF">CBF27_00915</name>
</gene>
<evidence type="ECO:0000259" key="7">
    <source>
        <dbReference type="Pfam" id="PF04085"/>
    </source>
</evidence>
<comment type="caution">
    <text evidence="8">The sequence shown here is derived from an EMBL/GenBank/DDBJ whole genome shotgun (WGS) entry which is preliminary data.</text>
</comment>
<organism evidence="8 9">
    <name type="scientific">Vagococcus acidifermentans</name>
    <dbReference type="NCBI Taxonomy" id="564710"/>
    <lineage>
        <taxon>Bacteria</taxon>
        <taxon>Bacillati</taxon>
        <taxon>Bacillota</taxon>
        <taxon>Bacilli</taxon>
        <taxon>Lactobacillales</taxon>
        <taxon>Enterococcaceae</taxon>
        <taxon>Vagococcus</taxon>
    </lineage>
</organism>
<evidence type="ECO:0000256" key="2">
    <source>
        <dbReference type="ARBA" id="ARBA00013855"/>
    </source>
</evidence>
<evidence type="ECO:0000256" key="1">
    <source>
        <dbReference type="ARBA" id="ARBA00009369"/>
    </source>
</evidence>
<dbReference type="GO" id="GO:0005886">
    <property type="term" value="C:plasma membrane"/>
    <property type="evidence" value="ECO:0007669"/>
    <property type="project" value="TreeGrafter"/>
</dbReference>
<evidence type="ECO:0000313" key="9">
    <source>
        <dbReference type="Proteomes" id="UP000286773"/>
    </source>
</evidence>
<sequence length="287" mass="31307">MKKFNSSKNIIIALSILIVVVLIVTFTTAQRNEKKQSLPGQSTVNNIVASIDNALFSPLRGIENGVKSINNLFSTYTENDRLKKRIDENAALHSELQTYKKENDELKKQLEINDTLSNFDRVSANVINRSPDNWQDIIVIDKGESDGVAVNMPVMGSKGLVGRVLIVESDTAKVELLTTANENTNHFPVMLETESGDAVYGLITGYDTKKGALIVSQLTKTDGLKEKGDVATSGLGNNSPKGLYIGEIMEVNVNKDVIDSEVLVKPVSNMYDISFVTVIQRLAGSGS</sequence>